<organism evidence="2 3">
    <name type="scientific">Streptomyces sp. 900105755</name>
    <dbReference type="NCBI Taxonomy" id="3154389"/>
    <lineage>
        <taxon>Bacteria</taxon>
        <taxon>Bacillati</taxon>
        <taxon>Actinomycetota</taxon>
        <taxon>Actinomycetes</taxon>
        <taxon>Kitasatosporales</taxon>
        <taxon>Streptomycetaceae</taxon>
        <taxon>Streptomyces</taxon>
    </lineage>
</organism>
<dbReference type="InterPro" id="IPR052897">
    <property type="entry name" value="Sec-Metab_Biosynth_Hydrolase"/>
</dbReference>
<keyword evidence="3" id="KW-1185">Reference proteome</keyword>
<gene>
    <name evidence="2" type="ORF">ABT211_01165</name>
</gene>
<comment type="caution">
    <text evidence="2">The sequence shown here is derived from an EMBL/GenBank/DDBJ whole genome shotgun (WGS) entry which is preliminary data.</text>
</comment>
<keyword evidence="2" id="KW-0378">Hydrolase</keyword>
<evidence type="ECO:0000259" key="1">
    <source>
        <dbReference type="Pfam" id="PF12697"/>
    </source>
</evidence>
<dbReference type="SUPFAM" id="SSF53474">
    <property type="entry name" value="alpha/beta-Hydrolases"/>
    <property type="match status" value="1"/>
</dbReference>
<feature type="domain" description="AB hydrolase-1" evidence="1">
    <location>
        <begin position="7"/>
        <end position="217"/>
    </location>
</feature>
<reference evidence="2 3" key="1">
    <citation type="submission" date="2024-06" db="EMBL/GenBank/DDBJ databases">
        <title>The Natural Products Discovery Center: Release of the First 8490 Sequenced Strains for Exploring Actinobacteria Biosynthetic Diversity.</title>
        <authorList>
            <person name="Kalkreuter E."/>
            <person name="Kautsar S.A."/>
            <person name="Yang D."/>
            <person name="Bader C.D."/>
            <person name="Teijaro C.N."/>
            <person name="Fluegel L."/>
            <person name="Davis C.M."/>
            <person name="Simpson J.R."/>
            <person name="Lauterbach L."/>
            <person name="Steele A.D."/>
            <person name="Gui C."/>
            <person name="Meng S."/>
            <person name="Li G."/>
            <person name="Viehrig K."/>
            <person name="Ye F."/>
            <person name="Su P."/>
            <person name="Kiefer A.F."/>
            <person name="Nichols A."/>
            <person name="Cepeda A.J."/>
            <person name="Yan W."/>
            <person name="Fan B."/>
            <person name="Jiang Y."/>
            <person name="Adhikari A."/>
            <person name="Zheng C.-J."/>
            <person name="Schuster L."/>
            <person name="Cowan T.M."/>
            <person name="Smanski M.J."/>
            <person name="Chevrette M.G."/>
            <person name="De Carvalho L.P.S."/>
            <person name="Shen B."/>
        </authorList>
    </citation>
    <scope>NUCLEOTIDE SEQUENCE [LARGE SCALE GENOMIC DNA]</scope>
    <source>
        <strain evidence="2 3">NPDC001694</strain>
    </source>
</reference>
<evidence type="ECO:0000313" key="3">
    <source>
        <dbReference type="Proteomes" id="UP001490365"/>
    </source>
</evidence>
<protein>
    <submittedName>
        <fullName evidence="2">Alpha/beta hydrolase</fullName>
    </submittedName>
</protein>
<dbReference type="PANTHER" id="PTHR37017">
    <property type="entry name" value="AB HYDROLASE-1 DOMAIN-CONTAINING PROTEIN-RELATED"/>
    <property type="match status" value="1"/>
</dbReference>
<accession>A0ABV1T786</accession>
<dbReference type="Pfam" id="PF12697">
    <property type="entry name" value="Abhydrolase_6"/>
    <property type="match status" value="1"/>
</dbReference>
<sequence>MADKPSIVFAHGLWADGSCFSKLIPALQAEGHEVFASQHGLDSLESDVACVNFTLNHVPGPIVLVGHSYGGTLITKAGTHDRVGALVYIAALAPDEGETSQEQQDKFPRTPIFEHVEVVDGRVWLKPSGLPHFCGDLPEAEQKLVLATGGVPVADLFNQQVPGTAWRTKPSWYIVANNDHTVHPDLERSAAERMGAKTRAVDSSHVPMLSHPDLVLDVIREAAKSLGA</sequence>
<dbReference type="Proteomes" id="UP001490365">
    <property type="component" value="Unassembled WGS sequence"/>
</dbReference>
<dbReference type="Gene3D" id="3.40.50.1820">
    <property type="entry name" value="alpha/beta hydrolase"/>
    <property type="match status" value="1"/>
</dbReference>
<name>A0ABV1T786_9ACTN</name>
<dbReference type="GO" id="GO:0016787">
    <property type="term" value="F:hydrolase activity"/>
    <property type="evidence" value="ECO:0007669"/>
    <property type="project" value="UniProtKB-KW"/>
</dbReference>
<dbReference type="PANTHER" id="PTHR37017:SF11">
    <property type="entry name" value="ESTERASE_LIPASE_THIOESTERASE DOMAIN-CONTAINING PROTEIN"/>
    <property type="match status" value="1"/>
</dbReference>
<dbReference type="EMBL" id="JBEOZM010000001">
    <property type="protein sequence ID" value="MER6265903.1"/>
    <property type="molecule type" value="Genomic_DNA"/>
</dbReference>
<dbReference type="InterPro" id="IPR000073">
    <property type="entry name" value="AB_hydrolase_1"/>
</dbReference>
<evidence type="ECO:0000313" key="2">
    <source>
        <dbReference type="EMBL" id="MER6265903.1"/>
    </source>
</evidence>
<proteinExistence type="predicted"/>
<dbReference type="InterPro" id="IPR029058">
    <property type="entry name" value="AB_hydrolase_fold"/>
</dbReference>
<dbReference type="RefSeq" id="WP_351954622.1">
    <property type="nucleotide sequence ID" value="NZ_JBEOZM010000001.1"/>
</dbReference>